<dbReference type="InterPro" id="IPR011249">
    <property type="entry name" value="Metalloenz_LuxS/M16"/>
</dbReference>
<evidence type="ECO:0000313" key="3">
    <source>
        <dbReference type="EMBL" id="MST61872.1"/>
    </source>
</evidence>
<name>A0A6N7XC44_9FIRM</name>
<dbReference type="GO" id="GO:0046872">
    <property type="term" value="F:metal ion binding"/>
    <property type="evidence" value="ECO:0007669"/>
    <property type="project" value="InterPro"/>
</dbReference>
<organism evidence="3 4">
    <name type="scientific">Peptostreptococcus porci</name>
    <dbReference type="NCBI Taxonomy" id="2652282"/>
    <lineage>
        <taxon>Bacteria</taxon>
        <taxon>Bacillati</taxon>
        <taxon>Bacillota</taxon>
        <taxon>Clostridia</taxon>
        <taxon>Peptostreptococcales</taxon>
        <taxon>Peptostreptococcaceae</taxon>
        <taxon>Peptostreptococcus</taxon>
    </lineage>
</organism>
<dbReference type="NCBIfam" id="NF047421">
    <property type="entry name" value="YfmH_fam"/>
    <property type="match status" value="1"/>
</dbReference>
<protein>
    <submittedName>
        <fullName evidence="3">Insulinase family protein</fullName>
    </submittedName>
</protein>
<dbReference type="PANTHER" id="PTHR11851">
    <property type="entry name" value="METALLOPROTEASE"/>
    <property type="match status" value="1"/>
</dbReference>
<dbReference type="Pfam" id="PF05193">
    <property type="entry name" value="Peptidase_M16_C"/>
    <property type="match status" value="1"/>
</dbReference>
<dbReference type="Pfam" id="PF00675">
    <property type="entry name" value="Peptidase_M16"/>
    <property type="match status" value="1"/>
</dbReference>
<accession>A0A6N7XC44</accession>
<proteinExistence type="predicted"/>
<dbReference type="SUPFAM" id="SSF63411">
    <property type="entry name" value="LuxS/MPP-like metallohydrolase"/>
    <property type="match status" value="2"/>
</dbReference>
<dbReference type="AlphaFoldDB" id="A0A6N7XC44"/>
<dbReference type="EMBL" id="VUNE01000001">
    <property type="protein sequence ID" value="MST61872.1"/>
    <property type="molecule type" value="Genomic_DNA"/>
</dbReference>
<reference evidence="3 4" key="1">
    <citation type="submission" date="2019-08" db="EMBL/GenBank/DDBJ databases">
        <title>In-depth cultivation of the pig gut microbiome towards novel bacterial diversity and tailored functional studies.</title>
        <authorList>
            <person name="Wylensek D."/>
            <person name="Hitch T.C.A."/>
            <person name="Clavel T."/>
        </authorList>
    </citation>
    <scope>NUCLEOTIDE SEQUENCE [LARGE SCALE GENOMIC DNA]</scope>
    <source>
        <strain evidence="3 4">WCA-SAB-591-4A-A</strain>
    </source>
</reference>
<dbReference type="InterPro" id="IPR011765">
    <property type="entry name" value="Pept_M16_N"/>
</dbReference>
<dbReference type="InterPro" id="IPR007863">
    <property type="entry name" value="Peptidase_M16_C"/>
</dbReference>
<evidence type="ECO:0000313" key="4">
    <source>
        <dbReference type="Proteomes" id="UP000440713"/>
    </source>
</evidence>
<sequence length="431" mass="50011">MEKIYNDSINEELFSEVLENGLEVYYLPKKGFESKYAILGVNFGSNDLEFISIEDGSRVRVNEGIAHFLEHKMFEQPDGKNAFDKFSKLGASANAFTSFNMTAYLFSATENFYESLEHLISYVQTPYYTDENVEKEKGIIAQEIKMYEDDPEWNVYFNCLKAMYSKHHTNIDIAGSVESIYKITPDELYKCYNTFYNPANMKLFVVGDLDFEKIIKVVKKSNNVEALFSKDIKRFMDEEPQEINKKIIEQEFTVSLPMFYFGYKDSSKIVLPDESLFREVVTDILFDIIFSESAQLHENLYNSGLIIGTINGGYTSNLDYSYAVVTGTSKDPYRVKKIIDEYIDDLRKNGIDEIEFDLNKRKKIGGFLKSFDSIPFIANNFLRYKFKGINFLDYLDVLNKVQKSDVEKRLNEFFIEEQSVISIVKQKKDGK</sequence>
<dbReference type="InterPro" id="IPR050361">
    <property type="entry name" value="MPP/UQCRC_Complex"/>
</dbReference>
<evidence type="ECO:0000259" key="2">
    <source>
        <dbReference type="Pfam" id="PF05193"/>
    </source>
</evidence>
<dbReference type="Proteomes" id="UP000440713">
    <property type="component" value="Unassembled WGS sequence"/>
</dbReference>
<evidence type="ECO:0000259" key="1">
    <source>
        <dbReference type="Pfam" id="PF00675"/>
    </source>
</evidence>
<gene>
    <name evidence="3" type="ORF">FYJ71_02650</name>
</gene>
<dbReference type="PANTHER" id="PTHR11851:SF134">
    <property type="entry name" value="ZINC-DEPENDENT PROTEASE"/>
    <property type="match status" value="1"/>
</dbReference>
<feature type="domain" description="Peptidase M16 C-terminal" evidence="2">
    <location>
        <begin position="182"/>
        <end position="361"/>
    </location>
</feature>
<keyword evidence="4" id="KW-1185">Reference proteome</keyword>
<feature type="domain" description="Peptidase M16 N-terminal" evidence="1">
    <location>
        <begin position="54"/>
        <end position="173"/>
    </location>
</feature>
<dbReference type="RefSeq" id="WP_154537247.1">
    <property type="nucleotide sequence ID" value="NZ_JAXFFP010000006.1"/>
</dbReference>
<comment type="caution">
    <text evidence="3">The sequence shown here is derived from an EMBL/GenBank/DDBJ whole genome shotgun (WGS) entry which is preliminary data.</text>
</comment>
<dbReference type="Gene3D" id="3.30.830.10">
    <property type="entry name" value="Metalloenzyme, LuxS/M16 peptidase-like"/>
    <property type="match status" value="2"/>
</dbReference>